<evidence type="ECO:0000313" key="7">
    <source>
        <dbReference type="EMBL" id="OCK44390.1"/>
    </source>
</evidence>
<evidence type="ECO:0000256" key="3">
    <source>
        <dbReference type="ARBA" id="ARBA00022833"/>
    </source>
</evidence>
<evidence type="ECO:0000256" key="4">
    <source>
        <dbReference type="ARBA" id="ARBA00023157"/>
    </source>
</evidence>
<dbReference type="STRING" id="447689.BA195_06850"/>
<feature type="domain" description="M23ase beta-sheet core" evidence="6">
    <location>
        <begin position="28"/>
        <end position="147"/>
    </location>
</feature>
<evidence type="ECO:0000256" key="5">
    <source>
        <dbReference type="ARBA" id="ARBA00024361"/>
    </source>
</evidence>
<accession>A0A1B9Y3M4</accession>
<dbReference type="InterPro" id="IPR011055">
    <property type="entry name" value="Dup_hybrid_motif"/>
</dbReference>
<dbReference type="OrthoDB" id="1190137at2"/>
<keyword evidence="2" id="KW-0732">Signal</keyword>
<dbReference type="CDD" id="cd12797">
    <property type="entry name" value="M23_peptidase"/>
    <property type="match status" value="1"/>
</dbReference>
<dbReference type="PANTHER" id="PTHR11329">
    <property type="entry name" value="LEUKOCYTE CELL-DERIVED CHEMOTAXIN 2"/>
    <property type="match status" value="1"/>
</dbReference>
<dbReference type="EMBL" id="MAKX01000001">
    <property type="protein sequence ID" value="OCK44390.1"/>
    <property type="molecule type" value="Genomic_DNA"/>
</dbReference>
<keyword evidence="3" id="KW-0862">Zinc</keyword>
<organism evidence="7 8">
    <name type="scientific">Tenacibaculum soleae</name>
    <dbReference type="NCBI Taxonomy" id="447689"/>
    <lineage>
        <taxon>Bacteria</taxon>
        <taxon>Pseudomonadati</taxon>
        <taxon>Bacteroidota</taxon>
        <taxon>Flavobacteriia</taxon>
        <taxon>Flavobacteriales</taxon>
        <taxon>Flavobacteriaceae</taxon>
        <taxon>Tenacibaculum</taxon>
    </lineage>
</organism>
<evidence type="ECO:0000313" key="8">
    <source>
        <dbReference type="Proteomes" id="UP000093186"/>
    </source>
</evidence>
<dbReference type="AlphaFoldDB" id="A0A1B9Y3M4"/>
<reference evidence="7 8" key="1">
    <citation type="submission" date="2016-06" db="EMBL/GenBank/DDBJ databases">
        <title>Draft Genome Sequence of Tenacibaculum soleae UCD-KL19.</title>
        <authorList>
            <person name="Eisen J.A."/>
            <person name="Coil D.A."/>
            <person name="Lujan K.M."/>
        </authorList>
    </citation>
    <scope>NUCLEOTIDE SEQUENCE [LARGE SCALE GENOMIC DNA]</scope>
    <source>
        <strain evidence="7 8">UCD-KL19</strain>
    </source>
</reference>
<dbReference type="Gene3D" id="2.70.70.10">
    <property type="entry name" value="Glucose Permease (Domain IIA)"/>
    <property type="match status" value="1"/>
</dbReference>
<comment type="similarity">
    <text evidence="5">Belongs to the LECT2/MIM-1 family.</text>
</comment>
<dbReference type="RefSeq" id="WP_068703711.1">
    <property type="nucleotide sequence ID" value="NZ_MAKX01000001.1"/>
</dbReference>
<keyword evidence="8" id="KW-1185">Reference proteome</keyword>
<keyword evidence="1" id="KW-0479">Metal-binding</keyword>
<protein>
    <recommendedName>
        <fullName evidence="6">M23ase beta-sheet core domain-containing protein</fullName>
    </recommendedName>
</protein>
<sequence length="152" mass="17381">MHLPLKKIIDRGNDPTGFGHFGAKRGTRKHKGHDIISVPGESVVSMIDGVVTKIGYAYKNALQFRYVEVTNDTYRVWLMYLEHANLKVGQTVCAGQRVGYAMDIAKYHNAKRAKKNKLLKKSERKKLVKMINHLHVQIWKNGKLVDPKPYLI</sequence>
<dbReference type="Proteomes" id="UP000093186">
    <property type="component" value="Unassembled WGS sequence"/>
</dbReference>
<evidence type="ECO:0000259" key="6">
    <source>
        <dbReference type="Pfam" id="PF01551"/>
    </source>
</evidence>
<proteinExistence type="inferred from homology"/>
<evidence type="ECO:0000256" key="2">
    <source>
        <dbReference type="ARBA" id="ARBA00022729"/>
    </source>
</evidence>
<comment type="caution">
    <text evidence="7">The sequence shown here is derived from an EMBL/GenBank/DDBJ whole genome shotgun (WGS) entry which is preliminary data.</text>
</comment>
<dbReference type="Pfam" id="PF01551">
    <property type="entry name" value="Peptidase_M23"/>
    <property type="match status" value="1"/>
</dbReference>
<dbReference type="PANTHER" id="PTHR11329:SF0">
    <property type="entry name" value="LEUKOCYTE CELL-DERIVED CHEMOTAXIN-2"/>
    <property type="match status" value="1"/>
</dbReference>
<name>A0A1B9Y3M4_9FLAO</name>
<dbReference type="GO" id="GO:0046872">
    <property type="term" value="F:metal ion binding"/>
    <property type="evidence" value="ECO:0007669"/>
    <property type="project" value="UniProtKB-KW"/>
</dbReference>
<keyword evidence="4" id="KW-1015">Disulfide bond</keyword>
<evidence type="ECO:0000256" key="1">
    <source>
        <dbReference type="ARBA" id="ARBA00022723"/>
    </source>
</evidence>
<dbReference type="InterPro" id="IPR008663">
    <property type="entry name" value="LECT2"/>
</dbReference>
<dbReference type="InterPro" id="IPR016047">
    <property type="entry name" value="M23ase_b-sheet_dom"/>
</dbReference>
<gene>
    <name evidence="7" type="ORF">BA195_06850</name>
</gene>
<dbReference type="SUPFAM" id="SSF51261">
    <property type="entry name" value="Duplicated hybrid motif"/>
    <property type="match status" value="1"/>
</dbReference>